<dbReference type="InterPro" id="IPR011032">
    <property type="entry name" value="GroES-like_sf"/>
</dbReference>
<gene>
    <name evidence="2" type="ordered locus">HCH_02535</name>
</gene>
<proteinExistence type="predicted"/>
<dbReference type="InterPro" id="IPR051397">
    <property type="entry name" value="Zn-ADH-like_protein"/>
</dbReference>
<evidence type="ECO:0000259" key="1">
    <source>
        <dbReference type="SMART" id="SM00829"/>
    </source>
</evidence>
<dbReference type="Proteomes" id="UP000000238">
    <property type="component" value="Chromosome"/>
</dbReference>
<dbReference type="KEGG" id="hch:HCH_02535"/>
<dbReference type="HOGENOM" id="CLU_026673_26_3_6"/>
<dbReference type="Pfam" id="PF00107">
    <property type="entry name" value="ADH_zinc_N"/>
    <property type="match status" value="1"/>
</dbReference>
<accession>Q2SJ38</accession>
<dbReference type="EMBL" id="CP000155">
    <property type="protein sequence ID" value="ABC29336.1"/>
    <property type="molecule type" value="Genomic_DNA"/>
</dbReference>
<dbReference type="PANTHER" id="PTHR43677">
    <property type="entry name" value="SHORT-CHAIN DEHYDROGENASE/REDUCTASE"/>
    <property type="match status" value="1"/>
</dbReference>
<dbReference type="InterPro" id="IPR036291">
    <property type="entry name" value="NAD(P)-bd_dom_sf"/>
</dbReference>
<sequence length="333" mass="36226">MSDSKFRALRVLEKGGYFHTEIQEQSLDDLPDNDVLVKVKYSSLNFKDALSAHGHKGVTRQFPHTPGIDAAGVVVESRSPELKPGQEVIVTGYDLGMNTPGGFGEYIRVPVEWCVVKPPNHDLHYFMTLGTAGLTAGLSVDRLSQTVAADDGEVLVTGSTGGVGCLAVALLARLGYDTVALTSKVDHSDLLAKLGARRVLDRSHLEEMPEKALMKETWAGVVDTVGGALFSKILKTVKHSGAATTCGMVAGTELTTSIFPFILRGVTLYGIDSVEISRERKRHIWEKLDSDWALPDLKFLAQDVVLEELPGVIEKIYCGKMLGRAVLRHIDQE</sequence>
<organism evidence="2 3">
    <name type="scientific">Hahella chejuensis (strain KCTC 2396)</name>
    <dbReference type="NCBI Taxonomy" id="349521"/>
    <lineage>
        <taxon>Bacteria</taxon>
        <taxon>Pseudomonadati</taxon>
        <taxon>Pseudomonadota</taxon>
        <taxon>Gammaproteobacteria</taxon>
        <taxon>Oceanospirillales</taxon>
        <taxon>Hahellaceae</taxon>
        <taxon>Hahella</taxon>
    </lineage>
</organism>
<evidence type="ECO:0000313" key="3">
    <source>
        <dbReference type="Proteomes" id="UP000000238"/>
    </source>
</evidence>
<evidence type="ECO:0000313" key="2">
    <source>
        <dbReference type="EMBL" id="ABC29336.1"/>
    </source>
</evidence>
<feature type="domain" description="Enoyl reductase (ER)" evidence="1">
    <location>
        <begin position="15"/>
        <end position="327"/>
    </location>
</feature>
<dbReference type="OrthoDB" id="9782155at2"/>
<dbReference type="eggNOG" id="COG0604">
    <property type="taxonomic scope" value="Bacteria"/>
</dbReference>
<dbReference type="Pfam" id="PF08240">
    <property type="entry name" value="ADH_N"/>
    <property type="match status" value="1"/>
</dbReference>
<dbReference type="NCBIfam" id="TIGR02823">
    <property type="entry name" value="oxido_YhdH"/>
    <property type="match status" value="1"/>
</dbReference>
<dbReference type="GO" id="GO:0043957">
    <property type="term" value="F:acryloyl-CoA reductase (NADPH) activity"/>
    <property type="evidence" value="ECO:0007669"/>
    <property type="project" value="TreeGrafter"/>
</dbReference>
<dbReference type="STRING" id="349521.HCH_02535"/>
<name>Q2SJ38_HAHCH</name>
<dbReference type="RefSeq" id="WP_011396405.1">
    <property type="nucleotide sequence ID" value="NC_007645.1"/>
</dbReference>
<keyword evidence="3" id="KW-1185">Reference proteome</keyword>
<dbReference type="Gene3D" id="3.90.180.10">
    <property type="entry name" value="Medium-chain alcohol dehydrogenases, catalytic domain"/>
    <property type="match status" value="1"/>
</dbReference>
<dbReference type="AlphaFoldDB" id="Q2SJ38"/>
<dbReference type="Gene3D" id="3.40.50.720">
    <property type="entry name" value="NAD(P)-binding Rossmann-like Domain"/>
    <property type="match status" value="1"/>
</dbReference>
<dbReference type="SUPFAM" id="SSF51735">
    <property type="entry name" value="NAD(P)-binding Rossmann-fold domains"/>
    <property type="match status" value="1"/>
</dbReference>
<dbReference type="InterPro" id="IPR014188">
    <property type="entry name" value="Acrylyl-CoA_reductase_AcuI"/>
</dbReference>
<dbReference type="CDD" id="cd05280">
    <property type="entry name" value="MDR_yhdh_yhfp"/>
    <property type="match status" value="1"/>
</dbReference>
<dbReference type="PANTHER" id="PTHR43677:SF1">
    <property type="entry name" value="ACRYLYL-COA REDUCTASE ACUI-RELATED"/>
    <property type="match status" value="1"/>
</dbReference>
<dbReference type="InterPro" id="IPR013154">
    <property type="entry name" value="ADH-like_N"/>
</dbReference>
<dbReference type="SMART" id="SM00829">
    <property type="entry name" value="PKS_ER"/>
    <property type="match status" value="1"/>
</dbReference>
<protein>
    <submittedName>
        <fullName evidence="2">NADPH:quinone reductase and related Zn-dependent oxidoreductase</fullName>
    </submittedName>
</protein>
<dbReference type="SUPFAM" id="SSF50129">
    <property type="entry name" value="GroES-like"/>
    <property type="match status" value="1"/>
</dbReference>
<dbReference type="InterPro" id="IPR020843">
    <property type="entry name" value="ER"/>
</dbReference>
<dbReference type="InterPro" id="IPR013149">
    <property type="entry name" value="ADH-like_C"/>
</dbReference>
<reference evidence="2 3" key="1">
    <citation type="journal article" date="2005" name="Nucleic Acids Res.">
        <title>Genomic blueprint of Hahella chejuensis, a marine microbe producing an algicidal agent.</title>
        <authorList>
            <person name="Jeong H."/>
            <person name="Yim J.H."/>
            <person name="Lee C."/>
            <person name="Choi S.-H."/>
            <person name="Park Y.K."/>
            <person name="Yoon S.H."/>
            <person name="Hur C.-G."/>
            <person name="Kang H.-Y."/>
            <person name="Kim D."/>
            <person name="Lee H.H."/>
            <person name="Park K.H."/>
            <person name="Park S.-H."/>
            <person name="Park H.-S."/>
            <person name="Lee H.K."/>
            <person name="Oh T.K."/>
            <person name="Kim J.F."/>
        </authorList>
    </citation>
    <scope>NUCLEOTIDE SEQUENCE [LARGE SCALE GENOMIC DNA]</scope>
    <source>
        <strain evidence="2 3">KCTC 2396</strain>
    </source>
</reference>